<dbReference type="AlphaFoldDB" id="A0A329RQ95"/>
<accession>A0A329RQ95</accession>
<comment type="caution">
    <text evidence="1">The sequence shown here is derived from an EMBL/GenBank/DDBJ whole genome shotgun (WGS) entry which is preliminary data.</text>
</comment>
<proteinExistence type="predicted"/>
<protein>
    <submittedName>
        <fullName evidence="1">Uncharacterized protein</fullName>
    </submittedName>
</protein>
<evidence type="ECO:0000313" key="1">
    <source>
        <dbReference type="EMBL" id="RAW25552.1"/>
    </source>
</evidence>
<dbReference type="STRING" id="29920.A0A329RQ95"/>
<name>A0A329RQ95_9STRA</name>
<gene>
    <name evidence="1" type="ORF">PC110_g18038</name>
</gene>
<reference evidence="1 2" key="1">
    <citation type="submission" date="2018-01" db="EMBL/GenBank/DDBJ databases">
        <title>Draft genome of the strawberry crown rot pathogen Phytophthora cactorum.</title>
        <authorList>
            <person name="Armitage A.D."/>
            <person name="Lysoe E."/>
            <person name="Nellist C.F."/>
            <person name="Harrison R.J."/>
            <person name="Brurberg M.B."/>
        </authorList>
    </citation>
    <scope>NUCLEOTIDE SEQUENCE [LARGE SCALE GENOMIC DNA]</scope>
    <source>
        <strain evidence="1 2">10300</strain>
    </source>
</reference>
<evidence type="ECO:0000313" key="2">
    <source>
        <dbReference type="Proteomes" id="UP000251314"/>
    </source>
</evidence>
<dbReference type="Proteomes" id="UP000251314">
    <property type="component" value="Unassembled WGS sequence"/>
</dbReference>
<organism evidence="1 2">
    <name type="scientific">Phytophthora cactorum</name>
    <dbReference type="NCBI Taxonomy" id="29920"/>
    <lineage>
        <taxon>Eukaryota</taxon>
        <taxon>Sar</taxon>
        <taxon>Stramenopiles</taxon>
        <taxon>Oomycota</taxon>
        <taxon>Peronosporomycetes</taxon>
        <taxon>Peronosporales</taxon>
        <taxon>Peronosporaceae</taxon>
        <taxon>Phytophthora</taxon>
    </lineage>
</organism>
<keyword evidence="2" id="KW-1185">Reference proteome</keyword>
<dbReference type="OrthoDB" id="430436at2759"/>
<sequence>MLDQDSSEPMSLPVLVARLLEVAECLNGRCRTDEIHRDGYEVMSVGTRIEGEDGTTYLQMLTFPSTPWDQGLERHDDGSSQDAEAVKTKLGVRQVNFNNLSEADIKPSDKVGAAFWCLGTTRKYDGSAEAFRKGRAAIQADIWKKVALATGCEVR</sequence>
<dbReference type="VEuPathDB" id="FungiDB:PC110_g18038"/>
<dbReference type="EMBL" id="MJFZ01000738">
    <property type="protein sequence ID" value="RAW25552.1"/>
    <property type="molecule type" value="Genomic_DNA"/>
</dbReference>